<comment type="caution">
    <text evidence="3">The sequence shown here is derived from an EMBL/GenBank/DDBJ whole genome shotgun (WGS) entry which is preliminary data.</text>
</comment>
<keyword evidence="2" id="KW-0472">Membrane</keyword>
<organism evidence="3 4">
    <name type="scientific">Bacterioplanoides pacificum</name>
    <dbReference type="NCBI Taxonomy" id="1171596"/>
    <lineage>
        <taxon>Bacteria</taxon>
        <taxon>Pseudomonadati</taxon>
        <taxon>Pseudomonadota</taxon>
        <taxon>Gammaproteobacteria</taxon>
        <taxon>Oceanospirillales</taxon>
        <taxon>Oceanospirillaceae</taxon>
        <taxon>Bacterioplanoides</taxon>
    </lineage>
</organism>
<feature type="transmembrane region" description="Helical" evidence="2">
    <location>
        <begin position="37"/>
        <end position="55"/>
    </location>
</feature>
<evidence type="ECO:0000313" key="4">
    <source>
        <dbReference type="Proteomes" id="UP001595722"/>
    </source>
</evidence>
<evidence type="ECO:0000313" key="3">
    <source>
        <dbReference type="EMBL" id="MFC3679294.1"/>
    </source>
</evidence>
<gene>
    <name evidence="3" type="ORF">ACFOMG_04105</name>
</gene>
<dbReference type="RefSeq" id="WP_376864950.1">
    <property type="nucleotide sequence ID" value="NZ_JBHRYB010000003.1"/>
</dbReference>
<proteinExistence type="predicted"/>
<feature type="compositionally biased region" description="Basic residues" evidence="1">
    <location>
        <begin position="1"/>
        <end position="13"/>
    </location>
</feature>
<evidence type="ECO:0000256" key="1">
    <source>
        <dbReference type="SAM" id="MobiDB-lite"/>
    </source>
</evidence>
<sequence>MAKKSNKVKKVKTQAHSSGSDMAEDNKNPAISRFESVFYRFFAWFPILVLPAMVWDMMAAGDYVMGGIIGFVHAILVFRFVTVVNLPGLFKRKQTAEN</sequence>
<feature type="transmembrane region" description="Helical" evidence="2">
    <location>
        <begin position="67"/>
        <end position="90"/>
    </location>
</feature>
<protein>
    <submittedName>
        <fullName evidence="3">Uncharacterized protein</fullName>
    </submittedName>
</protein>
<name>A0ABV7VQ30_9GAMM</name>
<accession>A0ABV7VQ30</accession>
<dbReference type="Proteomes" id="UP001595722">
    <property type="component" value="Unassembled WGS sequence"/>
</dbReference>
<evidence type="ECO:0000256" key="2">
    <source>
        <dbReference type="SAM" id="Phobius"/>
    </source>
</evidence>
<keyword evidence="4" id="KW-1185">Reference proteome</keyword>
<feature type="region of interest" description="Disordered" evidence="1">
    <location>
        <begin position="1"/>
        <end position="27"/>
    </location>
</feature>
<reference evidence="4" key="1">
    <citation type="journal article" date="2019" name="Int. J. Syst. Evol. Microbiol.">
        <title>The Global Catalogue of Microorganisms (GCM) 10K type strain sequencing project: providing services to taxonomists for standard genome sequencing and annotation.</title>
        <authorList>
            <consortium name="The Broad Institute Genomics Platform"/>
            <consortium name="The Broad Institute Genome Sequencing Center for Infectious Disease"/>
            <person name="Wu L."/>
            <person name="Ma J."/>
        </authorList>
    </citation>
    <scope>NUCLEOTIDE SEQUENCE [LARGE SCALE GENOMIC DNA]</scope>
    <source>
        <strain evidence="4">KCTC 42424</strain>
    </source>
</reference>
<dbReference type="EMBL" id="JBHRYB010000003">
    <property type="protein sequence ID" value="MFC3679294.1"/>
    <property type="molecule type" value="Genomic_DNA"/>
</dbReference>
<keyword evidence="2" id="KW-0812">Transmembrane</keyword>
<keyword evidence="2" id="KW-1133">Transmembrane helix</keyword>